<dbReference type="EMBL" id="MW794299">
    <property type="protein sequence ID" value="QYB19703.1"/>
    <property type="molecule type" value="Genomic_DNA"/>
</dbReference>
<evidence type="ECO:0000313" key="6">
    <source>
        <dbReference type="EMBL" id="QGA74372.1"/>
    </source>
</evidence>
<dbReference type="Gene3D" id="1.10.10.10">
    <property type="entry name" value="Winged helix-like DNA-binding domain superfamily/Winged helix DNA-binding domain"/>
    <property type="match status" value="1"/>
</dbReference>
<dbReference type="EMBL" id="MW794300">
    <property type="protein sequence ID" value="QYB19764.1"/>
    <property type="molecule type" value="Genomic_DNA"/>
</dbReference>
<dbReference type="EMBL" id="MW794298">
    <property type="protein sequence ID" value="QYB19639.1"/>
    <property type="molecule type" value="Genomic_DNA"/>
</dbReference>
<feature type="domain" description="GIY-YIG" evidence="5">
    <location>
        <begin position="114"/>
        <end position="203"/>
    </location>
</feature>
<dbReference type="GO" id="GO:0003677">
    <property type="term" value="F:DNA binding"/>
    <property type="evidence" value="ECO:0007669"/>
    <property type="project" value="InterPro"/>
</dbReference>
<name>A0A5Q0U1L7_MONFR</name>
<reference evidence="6" key="2">
    <citation type="journal article" date="2019" name="Mitochondrial DNA Part B Resour">
        <title>Complete mitochondrial genome of plant pathogen Monilinia fructicola (Sclerotiniaceae, Helotiales).</title>
        <authorList>
            <person name="Ma Y."/>
            <person name="Huang L."/>
            <person name="Abuduaini A."/>
            <person name="Zhou H."/>
            <person name="Wang Y."/>
            <person name="Suo F."/>
        </authorList>
    </citation>
    <scope>NUCLEOTIDE SEQUENCE</scope>
</reference>
<evidence type="ECO:0000259" key="5">
    <source>
        <dbReference type="PROSITE" id="PS50164"/>
    </source>
</evidence>
<keyword evidence="3 6" id="KW-0255">Endonuclease</keyword>
<dbReference type="Pfam" id="PF01541">
    <property type="entry name" value="GIY-YIG"/>
    <property type="match status" value="1"/>
</dbReference>
<dbReference type="SMART" id="SM00496">
    <property type="entry name" value="IENR2"/>
    <property type="match status" value="4"/>
</dbReference>
<dbReference type="PROSITE" id="PS50164">
    <property type="entry name" value="GIY_YIG"/>
    <property type="match status" value="1"/>
</dbReference>
<dbReference type="AlphaFoldDB" id="A0A5Q0U1L7"/>
<dbReference type="EMBL" id="MK163638">
    <property type="protein sequence ID" value="QGA74372.1"/>
    <property type="molecule type" value="Genomic_DNA"/>
</dbReference>
<keyword evidence="4" id="KW-0378">Hydrolase</keyword>
<organism evidence="6">
    <name type="scientific">Monilinia fructicola</name>
    <name type="common">Brown rot fungus</name>
    <name type="synonym">Ciboria fructicola</name>
    <dbReference type="NCBI Taxonomy" id="38448"/>
    <lineage>
        <taxon>Eukaryota</taxon>
        <taxon>Fungi</taxon>
        <taxon>Dikarya</taxon>
        <taxon>Ascomycota</taxon>
        <taxon>Pezizomycotina</taxon>
        <taxon>Leotiomycetes</taxon>
        <taxon>Helotiales</taxon>
        <taxon>Sclerotiniaceae</taxon>
        <taxon>Monilinia</taxon>
    </lineage>
</organism>
<evidence type="ECO:0000256" key="2">
    <source>
        <dbReference type="ARBA" id="ARBA00022722"/>
    </source>
</evidence>
<dbReference type="GO" id="GO:0016787">
    <property type="term" value="F:hydrolase activity"/>
    <property type="evidence" value="ECO:0007669"/>
    <property type="project" value="UniProtKB-KW"/>
</dbReference>
<gene>
    <name evidence="6" type="primary">ORF408</name>
    <name evidence="7" type="synonym">HE</name>
</gene>
<dbReference type="EMBL" id="MW794297">
    <property type="protein sequence ID" value="QYB19577.1"/>
    <property type="molecule type" value="Genomic_DNA"/>
</dbReference>
<dbReference type="EMBL" id="MW794301">
    <property type="protein sequence ID" value="QYB19828.1"/>
    <property type="molecule type" value="Genomic_DNA"/>
</dbReference>
<keyword evidence="2" id="KW-0540">Nuclease</keyword>
<comment type="similarity">
    <text evidence="1">To endonucleases of group I introns of fungi and phage.</text>
</comment>
<dbReference type="EMBL" id="MW794296">
    <property type="protein sequence ID" value="QYB19515.1"/>
    <property type="molecule type" value="Genomic_DNA"/>
</dbReference>
<dbReference type="SUPFAM" id="SSF64496">
    <property type="entry name" value="DNA-binding domain of intron-encoded endonucleases"/>
    <property type="match status" value="2"/>
</dbReference>
<dbReference type="Pfam" id="PF07453">
    <property type="entry name" value="NUMOD1"/>
    <property type="match status" value="1"/>
</dbReference>
<evidence type="ECO:0000313" key="7">
    <source>
        <dbReference type="EMBL" id="QYB19453.1"/>
    </source>
</evidence>
<sequence length="408" mass="46393">MEIYIELLELPIVYLLLFSLIERLQTQKKTVTKIFNFNKIIIQKISLSLYESTTTARQDAISTSNLGLRSSVTSTLHYSTKANSPVISDSAFVPVISYSNADKEKIAILESNKNRSGIYRWVNLTTGNTYIGSSGNVSNRFSKYFNIKFLVNEVTKNNSMIYRSLIKNGYSNFKLEILEYCEIDVVIEREQYYLDRFKPEYNILKVAGSLRGFKHSEATKEAMSLSKKDSIISEETRLKIATTLSKGEYIVVKVLETDSFLSFISIRKAAEFIDIHPSYLAKTIKLSGFYKSKEFLVYKSSTPLEEILKLETYKNAITNEDRTKKRTETSKELIRKANLGKTLSPETIAKITLNSKNAKPVLVTNIETKEIIEFSSASAAAKYLGVDESYVRRCITNNKSCKGHIVQR</sequence>
<dbReference type="InterPro" id="IPR003647">
    <property type="entry name" value="Intron_nuc_1_rpt"/>
</dbReference>
<dbReference type="SUPFAM" id="SSF82771">
    <property type="entry name" value="GIY-YIG endonuclease"/>
    <property type="match status" value="1"/>
</dbReference>
<dbReference type="Gene3D" id="3.40.1440.10">
    <property type="entry name" value="GIY-YIG endonuclease"/>
    <property type="match status" value="1"/>
</dbReference>
<dbReference type="CDD" id="cd10445">
    <property type="entry name" value="GIY-YIG_bI1_like"/>
    <property type="match status" value="1"/>
</dbReference>
<dbReference type="EMBL" id="MW794295">
    <property type="protein sequence ID" value="QYB19453.1"/>
    <property type="molecule type" value="Genomic_DNA"/>
</dbReference>
<evidence type="ECO:0000256" key="3">
    <source>
        <dbReference type="ARBA" id="ARBA00022759"/>
    </source>
</evidence>
<dbReference type="InterPro" id="IPR003611">
    <property type="entry name" value="NUMOD3"/>
</dbReference>
<accession>A0A5Q0U1L7</accession>
<dbReference type="InterPro" id="IPR000305">
    <property type="entry name" value="GIY-YIG_endonuc"/>
</dbReference>
<dbReference type="SMART" id="SM00497">
    <property type="entry name" value="IENR1"/>
    <property type="match status" value="2"/>
</dbReference>
<keyword evidence="6" id="KW-0496">Mitochondrion</keyword>
<dbReference type="InterPro" id="IPR010896">
    <property type="entry name" value="NUMOD1"/>
</dbReference>
<dbReference type="InterPro" id="IPR036388">
    <property type="entry name" value="WH-like_DNA-bd_sf"/>
</dbReference>
<evidence type="ECO:0000256" key="1">
    <source>
        <dbReference type="ARBA" id="ARBA00010045"/>
    </source>
</evidence>
<dbReference type="InterPro" id="IPR035901">
    <property type="entry name" value="GIY-YIG_endonuc_sf"/>
</dbReference>
<reference evidence="6" key="1">
    <citation type="submission" date="2018-11" db="EMBL/GenBank/DDBJ databases">
        <authorList>
            <person name="Ma F.Y."/>
            <person name="Suo F.Y."/>
        </authorList>
    </citation>
    <scope>NUCLEOTIDE SEQUENCE</scope>
</reference>
<evidence type="ECO:0000256" key="4">
    <source>
        <dbReference type="ARBA" id="ARBA00022801"/>
    </source>
</evidence>
<dbReference type="NCBIfam" id="TIGR01453">
    <property type="entry name" value="grpIintron_endo"/>
    <property type="match status" value="1"/>
</dbReference>
<dbReference type="SMART" id="SM00465">
    <property type="entry name" value="GIYc"/>
    <property type="match status" value="1"/>
</dbReference>
<dbReference type="GO" id="GO:0004519">
    <property type="term" value="F:endonuclease activity"/>
    <property type="evidence" value="ECO:0007669"/>
    <property type="project" value="UniProtKB-KW"/>
</dbReference>
<dbReference type="InterPro" id="IPR006350">
    <property type="entry name" value="Intron_endoG1"/>
</dbReference>
<geneLocation type="mitochondrion" evidence="6"/>
<dbReference type="Pfam" id="PF07460">
    <property type="entry name" value="NUMOD3"/>
    <property type="match status" value="1"/>
</dbReference>
<protein>
    <submittedName>
        <fullName evidence="6">GIY-YIG endonuclease</fullName>
    </submittedName>
</protein>
<proteinExistence type="predicted"/>
<reference evidence="7" key="3">
    <citation type="journal article" date="2021" name="Front. Microbiol.">
        <title>Pan-Mitogenomics Approach Discovers Diversity and Dynamism in the Prominent Brown Rot Fungal Pathogens.</title>
        <authorList>
            <person name="Yildiz G."/>
            <person name="Ozkilinc H."/>
        </authorList>
    </citation>
    <scope>NUCLEOTIDE SEQUENCE</scope>
</reference>